<dbReference type="RefSeq" id="WP_345181881.1">
    <property type="nucleotide sequence ID" value="NZ_BAABFQ010000009.1"/>
</dbReference>
<proteinExistence type="predicted"/>
<gene>
    <name evidence="3" type="ORF">ACFPKY_19710</name>
</gene>
<dbReference type="InterPro" id="IPR010998">
    <property type="entry name" value="Integrase_recombinase_N"/>
</dbReference>
<dbReference type="InterPro" id="IPR013762">
    <property type="entry name" value="Integrase-like_cat_sf"/>
</dbReference>
<keyword evidence="4" id="KW-1185">Reference proteome</keyword>
<dbReference type="InterPro" id="IPR011010">
    <property type="entry name" value="DNA_brk_join_enz"/>
</dbReference>
<name>A0ABW0N3X3_9ACTN</name>
<dbReference type="Gene3D" id="1.10.443.10">
    <property type="entry name" value="Intergrase catalytic core"/>
    <property type="match status" value="1"/>
</dbReference>
<sequence length="459" mass="52202">MATTKLATGKPRTLGGGRKPWRVALSAPTSSYSRYRVTFKEPDKETGTWSWTSRTADEHSEESARALFAKTERWLDGLSDHAPARQRVKAERTISALGQLMLDQNSKKLEERTVEQRESHLNAHILPTIGDVSVDKWRLSHSEMVMEKAAKTCGVARLGDIRTTLSVMRGIAHREGWLSPEFNPLEGLETAKQQEYHGAGKGYVDPSLRPETRMVDAMAAAAEKLVADGYQSFARLPYLGTKYRVAGYGGLRSGEQNALRAWDVYFDEGWVFVTGSWTQPRRDKKPAFRGPVKNKRPHEVPLPASLMEELYPVVRDALGLPVGATMQQVLNAQRAERLRRGKLVQSPDRWWEVQVDPADEAWLFVDTTTGLPVRSELHNDYWHKVRRWVSKNDPDNEWPVSITYRNMRHHAATFWHDELGHDWPDVALFLGDELTTVLNHYVRAGADVLKRAVKNLRDY</sequence>
<reference evidence="4" key="1">
    <citation type="journal article" date="2019" name="Int. J. Syst. Evol. Microbiol.">
        <title>The Global Catalogue of Microorganisms (GCM) 10K type strain sequencing project: providing services to taxonomists for standard genome sequencing and annotation.</title>
        <authorList>
            <consortium name="The Broad Institute Genomics Platform"/>
            <consortium name="The Broad Institute Genome Sequencing Center for Infectious Disease"/>
            <person name="Wu L."/>
            <person name="Ma J."/>
        </authorList>
    </citation>
    <scope>NUCLEOTIDE SEQUENCE [LARGE SCALE GENOMIC DNA]</scope>
    <source>
        <strain evidence="4">KACC 13778</strain>
    </source>
</reference>
<dbReference type="Proteomes" id="UP001595956">
    <property type="component" value="Unassembled WGS sequence"/>
</dbReference>
<protein>
    <recommendedName>
        <fullName evidence="5">Integrase</fullName>
    </recommendedName>
</protein>
<keyword evidence="2" id="KW-0233">DNA recombination</keyword>
<keyword evidence="1" id="KW-0238">DNA-binding</keyword>
<dbReference type="EMBL" id="JBHSMD010000010">
    <property type="protein sequence ID" value="MFC5495344.1"/>
    <property type="molecule type" value="Genomic_DNA"/>
</dbReference>
<evidence type="ECO:0000256" key="1">
    <source>
        <dbReference type="ARBA" id="ARBA00023125"/>
    </source>
</evidence>
<evidence type="ECO:0008006" key="5">
    <source>
        <dbReference type="Google" id="ProtNLM"/>
    </source>
</evidence>
<organism evidence="3 4">
    <name type="scientific">Nocardioides caricicola</name>
    <dbReference type="NCBI Taxonomy" id="634770"/>
    <lineage>
        <taxon>Bacteria</taxon>
        <taxon>Bacillati</taxon>
        <taxon>Actinomycetota</taxon>
        <taxon>Actinomycetes</taxon>
        <taxon>Propionibacteriales</taxon>
        <taxon>Nocardioidaceae</taxon>
        <taxon>Nocardioides</taxon>
    </lineage>
</organism>
<accession>A0ABW0N3X3</accession>
<dbReference type="SUPFAM" id="SSF56349">
    <property type="entry name" value="DNA breaking-rejoining enzymes"/>
    <property type="match status" value="1"/>
</dbReference>
<evidence type="ECO:0000256" key="2">
    <source>
        <dbReference type="ARBA" id="ARBA00023172"/>
    </source>
</evidence>
<dbReference type="Gene3D" id="1.10.150.130">
    <property type="match status" value="1"/>
</dbReference>
<evidence type="ECO:0000313" key="4">
    <source>
        <dbReference type="Proteomes" id="UP001595956"/>
    </source>
</evidence>
<comment type="caution">
    <text evidence="3">The sequence shown here is derived from an EMBL/GenBank/DDBJ whole genome shotgun (WGS) entry which is preliminary data.</text>
</comment>
<evidence type="ECO:0000313" key="3">
    <source>
        <dbReference type="EMBL" id="MFC5495344.1"/>
    </source>
</evidence>